<proteinExistence type="predicted"/>
<keyword evidence="1" id="KW-0812">Transmembrane</keyword>
<keyword evidence="1" id="KW-1133">Transmembrane helix</keyword>
<accession>A0A6M8NL87</accession>
<dbReference type="EMBL" id="MT304473">
    <property type="protein sequence ID" value="QKG04171.1"/>
    <property type="molecule type" value="Genomic_DNA"/>
</dbReference>
<dbReference type="RefSeq" id="YP_009867136.1">
    <property type="nucleotide sequence ID" value="NC_049067.1"/>
</dbReference>
<dbReference type="CTD" id="4509"/>
<geneLocation type="mitochondrion" evidence="2"/>
<dbReference type="AlphaFoldDB" id="A0A6M8NL87"/>
<name>A0A6M8NL87_9SAUR</name>
<feature type="transmembrane region" description="Helical" evidence="1">
    <location>
        <begin position="6"/>
        <end position="24"/>
    </location>
</feature>
<organism evidence="2">
    <name type="scientific">Orientocoluber spinalis</name>
    <name type="common">Slender racer</name>
    <dbReference type="NCBI Taxonomy" id="256109"/>
    <lineage>
        <taxon>Eukaryota</taxon>
        <taxon>Metazoa</taxon>
        <taxon>Chordata</taxon>
        <taxon>Craniata</taxon>
        <taxon>Vertebrata</taxon>
        <taxon>Euteleostomi</taxon>
        <taxon>Lepidosauria</taxon>
        <taxon>Squamata</taxon>
        <taxon>Bifurcata</taxon>
        <taxon>Unidentata</taxon>
        <taxon>Episquamata</taxon>
        <taxon>Toxicofera</taxon>
        <taxon>Serpentes</taxon>
        <taxon>Colubroidea</taxon>
        <taxon>Colubridae</taxon>
        <taxon>Colubrinae</taxon>
        <taxon>Orientocoluber</taxon>
    </lineage>
</organism>
<reference evidence="2" key="1">
    <citation type="submission" date="2020-04" db="EMBL/GenBank/DDBJ databases">
        <title>Complete mitochondrial genome of the slender racer (Orientocoluber spinalis Peters, 1866; Squamata, Colubridae).</title>
        <authorList>
            <person name="Park J."/>
            <person name="Park I.K."/>
            <person name="Ra N.Y."/>
            <person name="Min S.H."/>
            <person name="Park D."/>
        </authorList>
    </citation>
    <scope>NUCLEOTIDE SEQUENCE</scope>
</reference>
<keyword evidence="2" id="KW-0496">Mitochondrion</keyword>
<evidence type="ECO:0000256" key="1">
    <source>
        <dbReference type="SAM" id="Phobius"/>
    </source>
</evidence>
<sequence length="52" mass="6309">MPQLDTIYILMTYLWTWIMLYLATQKIKTFLMTSHPMIHPEPNKPMTPMPWL</sequence>
<evidence type="ECO:0000313" key="2">
    <source>
        <dbReference type="EMBL" id="QKG04171.1"/>
    </source>
</evidence>
<dbReference type="GeneID" id="55757882"/>
<keyword evidence="1" id="KW-0472">Membrane</keyword>
<protein>
    <submittedName>
        <fullName evidence="2">ATP synthase F0 subunit 8</fullName>
    </submittedName>
</protein>
<gene>
    <name evidence="2" type="primary">ATP8</name>
    <name evidence="2" type="ORF">OrSpMp005</name>
</gene>